<accession>A0ABQ0LG07</accession>
<feature type="compositionally biased region" description="Polar residues" evidence="1">
    <location>
        <begin position="81"/>
        <end position="95"/>
    </location>
</feature>
<proteinExistence type="predicted"/>
<dbReference type="Gene3D" id="3.60.130.30">
    <property type="match status" value="1"/>
</dbReference>
<dbReference type="Proteomes" id="UP000815677">
    <property type="component" value="Unassembled WGS sequence"/>
</dbReference>
<evidence type="ECO:0000313" key="2">
    <source>
        <dbReference type="EMBL" id="GAT50076.1"/>
    </source>
</evidence>
<evidence type="ECO:0000256" key="1">
    <source>
        <dbReference type="SAM" id="MobiDB-lite"/>
    </source>
</evidence>
<reference evidence="2" key="1">
    <citation type="submission" date="2014-09" db="EMBL/GenBank/DDBJ databases">
        <title>Genome sequence of the luminous mushroom Mycena chlorophos for searching fungal bioluminescence genes.</title>
        <authorList>
            <person name="Tanaka Y."/>
            <person name="Kasuga D."/>
            <person name="Oba Y."/>
            <person name="Hase S."/>
            <person name="Sato K."/>
            <person name="Oba Y."/>
            <person name="Sakakibara Y."/>
        </authorList>
    </citation>
    <scope>NUCLEOTIDE SEQUENCE</scope>
</reference>
<dbReference type="EMBL" id="DF846231">
    <property type="protein sequence ID" value="GAT50076.1"/>
    <property type="molecule type" value="Genomic_DNA"/>
</dbReference>
<feature type="region of interest" description="Disordered" evidence="1">
    <location>
        <begin position="163"/>
        <end position="260"/>
    </location>
</feature>
<keyword evidence="3" id="KW-1185">Reference proteome</keyword>
<feature type="compositionally biased region" description="Low complexity" evidence="1">
    <location>
        <begin position="235"/>
        <end position="256"/>
    </location>
</feature>
<feature type="region of interest" description="Disordered" evidence="1">
    <location>
        <begin position="81"/>
        <end position="100"/>
    </location>
</feature>
<sequence>MSAPVHQRRTRSGLPFGYELSELSLAAAVAPSTHFSLQDTPPPHSLTPDAHEPGQELVDVDEYTALVRSALLDDELTDYTSSEAASDVETTNSPSPALPFTKELAPIASARRRSAKNNNTRKSNVRRAAARAQLAGQMPARKAVHARHRQRGQLHAIPTVSDARRLPHSGPAWIGDRNASAPALPRRVSGSRPVQSGLLPQQRRLAFDPQPIPFPSNPHGSSQTRLRPLDATNRTPSSRTTPFSTTTPPSDESSPATPCPHGYGMAGPPLPQAAVDKMVGRKGFKHVNWSGDVALPMLDANRRVVGVLGGTPTDVESWKSSSFRRQIAATVEPKHRSPQSPAAFPMEAGSSNPGIAGFTRGVYQTWAPKLYGYYYADTRDRLFKWKPSLRHGWPFEEDDGVFAAATFNFGRAVSCRHLDYGNLAWGWCAITALGEFDPDLGGHLILWELGLVIRFPPGSSILIPSAAIHHSNTAIQSHEHRSSFIQYSAGGLFRWVDNGCRPNEVFENEACAEQKAAAAARAATRWIDGLDMLEVV</sequence>
<protein>
    <submittedName>
        <fullName evidence="2">Uncharacterized protein</fullName>
    </submittedName>
</protein>
<gene>
    <name evidence="2" type="ORF">MCHLO_07355</name>
</gene>
<name>A0ABQ0LG07_MYCCL</name>
<organism evidence="2 3">
    <name type="scientific">Mycena chlorophos</name>
    <name type="common">Agaric fungus</name>
    <name type="synonym">Agaricus chlorophos</name>
    <dbReference type="NCBI Taxonomy" id="658473"/>
    <lineage>
        <taxon>Eukaryota</taxon>
        <taxon>Fungi</taxon>
        <taxon>Dikarya</taxon>
        <taxon>Basidiomycota</taxon>
        <taxon>Agaricomycotina</taxon>
        <taxon>Agaricomycetes</taxon>
        <taxon>Agaricomycetidae</taxon>
        <taxon>Agaricales</taxon>
        <taxon>Marasmiineae</taxon>
        <taxon>Mycenaceae</taxon>
        <taxon>Mycena</taxon>
    </lineage>
</organism>
<evidence type="ECO:0000313" key="3">
    <source>
        <dbReference type="Proteomes" id="UP000815677"/>
    </source>
</evidence>
<feature type="region of interest" description="Disordered" evidence="1">
    <location>
        <begin position="31"/>
        <end position="52"/>
    </location>
</feature>